<keyword evidence="5" id="KW-0539">Nucleus</keyword>
<dbReference type="AlphaFoldDB" id="A0AAV9DRP3"/>
<gene>
    <name evidence="8" type="primary">ERF5</name>
    <name evidence="8" type="ORF">QJS10_CPB11g00292</name>
</gene>
<keyword evidence="4" id="KW-0804">Transcription</keyword>
<evidence type="ECO:0000256" key="6">
    <source>
        <dbReference type="SAM" id="MobiDB-lite"/>
    </source>
</evidence>
<evidence type="ECO:0000313" key="8">
    <source>
        <dbReference type="EMBL" id="KAK1303740.1"/>
    </source>
</evidence>
<proteinExistence type="predicted"/>
<dbReference type="Proteomes" id="UP001180020">
    <property type="component" value="Unassembled WGS sequence"/>
</dbReference>
<protein>
    <submittedName>
        <fullName evidence="8">Ethylene-responsive transcription factor 5</fullName>
    </submittedName>
</protein>
<dbReference type="GO" id="GO:0003677">
    <property type="term" value="F:DNA binding"/>
    <property type="evidence" value="ECO:0007669"/>
    <property type="project" value="UniProtKB-KW"/>
</dbReference>
<dbReference type="SUPFAM" id="SSF54171">
    <property type="entry name" value="DNA-binding domain"/>
    <property type="match status" value="1"/>
</dbReference>
<evidence type="ECO:0000256" key="2">
    <source>
        <dbReference type="ARBA" id="ARBA00023015"/>
    </source>
</evidence>
<feature type="region of interest" description="Disordered" evidence="6">
    <location>
        <begin position="26"/>
        <end position="47"/>
    </location>
</feature>
<dbReference type="Pfam" id="PF00847">
    <property type="entry name" value="AP2"/>
    <property type="match status" value="1"/>
</dbReference>
<dbReference type="SMART" id="SM00380">
    <property type="entry name" value="AP2"/>
    <property type="match status" value="1"/>
</dbReference>
<dbReference type="GO" id="GO:0003700">
    <property type="term" value="F:DNA-binding transcription factor activity"/>
    <property type="evidence" value="ECO:0007669"/>
    <property type="project" value="InterPro"/>
</dbReference>
<evidence type="ECO:0000256" key="3">
    <source>
        <dbReference type="ARBA" id="ARBA00023125"/>
    </source>
</evidence>
<name>A0AAV9DRP3_ACOCL</name>
<dbReference type="PROSITE" id="PS51032">
    <property type="entry name" value="AP2_ERF"/>
    <property type="match status" value="1"/>
</dbReference>
<keyword evidence="3" id="KW-0238">DNA-binding</keyword>
<dbReference type="PANTHER" id="PTHR31190">
    <property type="entry name" value="DNA-BINDING DOMAIN"/>
    <property type="match status" value="1"/>
</dbReference>
<dbReference type="InterPro" id="IPR036955">
    <property type="entry name" value="AP2/ERF_dom_sf"/>
</dbReference>
<dbReference type="InterPro" id="IPR044808">
    <property type="entry name" value="ERF_plant"/>
</dbReference>
<evidence type="ECO:0000313" key="9">
    <source>
        <dbReference type="Proteomes" id="UP001180020"/>
    </source>
</evidence>
<dbReference type="CDD" id="cd00018">
    <property type="entry name" value="AP2"/>
    <property type="match status" value="1"/>
</dbReference>
<reference evidence="8" key="1">
    <citation type="journal article" date="2023" name="Nat. Commun.">
        <title>Diploid and tetraploid genomes of Acorus and the evolution of monocots.</title>
        <authorList>
            <person name="Ma L."/>
            <person name="Liu K.W."/>
            <person name="Li Z."/>
            <person name="Hsiao Y.Y."/>
            <person name="Qi Y."/>
            <person name="Fu T."/>
            <person name="Tang G.D."/>
            <person name="Zhang D."/>
            <person name="Sun W.H."/>
            <person name="Liu D.K."/>
            <person name="Li Y."/>
            <person name="Chen G.Z."/>
            <person name="Liu X.D."/>
            <person name="Liao X.Y."/>
            <person name="Jiang Y.T."/>
            <person name="Yu X."/>
            <person name="Hao Y."/>
            <person name="Huang J."/>
            <person name="Zhao X.W."/>
            <person name="Ke S."/>
            <person name="Chen Y.Y."/>
            <person name="Wu W.L."/>
            <person name="Hsu J.L."/>
            <person name="Lin Y.F."/>
            <person name="Huang M.D."/>
            <person name="Li C.Y."/>
            <person name="Huang L."/>
            <person name="Wang Z.W."/>
            <person name="Zhao X."/>
            <person name="Zhong W.Y."/>
            <person name="Peng D.H."/>
            <person name="Ahmad S."/>
            <person name="Lan S."/>
            <person name="Zhang J.S."/>
            <person name="Tsai W.C."/>
            <person name="Van de Peer Y."/>
            <person name="Liu Z.J."/>
        </authorList>
    </citation>
    <scope>NUCLEOTIDE SEQUENCE</scope>
    <source>
        <strain evidence="8">CP</strain>
    </source>
</reference>
<dbReference type="GO" id="GO:0005634">
    <property type="term" value="C:nucleus"/>
    <property type="evidence" value="ECO:0007669"/>
    <property type="project" value="UniProtKB-SubCell"/>
</dbReference>
<comment type="subcellular location">
    <subcellularLocation>
        <location evidence="1">Nucleus</location>
    </subcellularLocation>
</comment>
<dbReference type="PANTHER" id="PTHR31190:SF287">
    <property type="entry name" value="DEVELOPMENT RELATED ERF PROTEIN"/>
    <property type="match status" value="1"/>
</dbReference>
<dbReference type="PRINTS" id="PR00367">
    <property type="entry name" value="ETHRSPELEMNT"/>
</dbReference>
<dbReference type="GO" id="GO:0009873">
    <property type="term" value="P:ethylene-activated signaling pathway"/>
    <property type="evidence" value="ECO:0007669"/>
    <property type="project" value="InterPro"/>
</dbReference>
<keyword evidence="9" id="KW-1185">Reference proteome</keyword>
<dbReference type="InterPro" id="IPR001471">
    <property type="entry name" value="AP2/ERF_dom"/>
</dbReference>
<dbReference type="FunFam" id="3.30.730.10:FF:000001">
    <property type="entry name" value="Ethylene-responsive transcription factor 2"/>
    <property type="match status" value="1"/>
</dbReference>
<reference evidence="8" key="2">
    <citation type="submission" date="2023-06" db="EMBL/GenBank/DDBJ databases">
        <authorList>
            <person name="Ma L."/>
            <person name="Liu K.-W."/>
            <person name="Li Z."/>
            <person name="Hsiao Y.-Y."/>
            <person name="Qi Y."/>
            <person name="Fu T."/>
            <person name="Tang G."/>
            <person name="Zhang D."/>
            <person name="Sun W.-H."/>
            <person name="Liu D.-K."/>
            <person name="Li Y."/>
            <person name="Chen G.-Z."/>
            <person name="Liu X.-D."/>
            <person name="Liao X.-Y."/>
            <person name="Jiang Y.-T."/>
            <person name="Yu X."/>
            <person name="Hao Y."/>
            <person name="Huang J."/>
            <person name="Zhao X.-W."/>
            <person name="Ke S."/>
            <person name="Chen Y.-Y."/>
            <person name="Wu W.-L."/>
            <person name="Hsu J.-L."/>
            <person name="Lin Y.-F."/>
            <person name="Huang M.-D."/>
            <person name="Li C.-Y."/>
            <person name="Huang L."/>
            <person name="Wang Z.-W."/>
            <person name="Zhao X."/>
            <person name="Zhong W.-Y."/>
            <person name="Peng D.-H."/>
            <person name="Ahmad S."/>
            <person name="Lan S."/>
            <person name="Zhang J.-S."/>
            <person name="Tsai W.-C."/>
            <person name="Van De Peer Y."/>
            <person name="Liu Z.-J."/>
        </authorList>
    </citation>
    <scope>NUCLEOTIDE SEQUENCE</scope>
    <source>
        <strain evidence="8">CP</strain>
        <tissue evidence="8">Leaves</tissue>
    </source>
</reference>
<accession>A0AAV9DRP3</accession>
<keyword evidence="2" id="KW-0805">Transcription regulation</keyword>
<feature type="region of interest" description="Disordered" evidence="6">
    <location>
        <begin position="155"/>
        <end position="174"/>
    </location>
</feature>
<dbReference type="EMBL" id="JAUJYO010000011">
    <property type="protein sequence ID" value="KAK1303740.1"/>
    <property type="molecule type" value="Genomic_DNA"/>
</dbReference>
<evidence type="ECO:0000256" key="4">
    <source>
        <dbReference type="ARBA" id="ARBA00023163"/>
    </source>
</evidence>
<evidence type="ECO:0000259" key="7">
    <source>
        <dbReference type="PROSITE" id="PS51032"/>
    </source>
</evidence>
<dbReference type="InterPro" id="IPR016177">
    <property type="entry name" value="DNA-bd_dom_sf"/>
</dbReference>
<sequence>MDPSSPYDLINHHLFGPDSSSFLADPTPDFFDLSPSRQNRRPSLKIDLPQPRKVEWPVVAVAQPPPPPLPPVAAEESERRHYRGVRQRPWGKFAAEIRDPNRRGSRVWLGTFDTAVEAARAYDLAAFRLRGSKAILNFPNEVGDSFSSAAAASATVTTSSSSSSRKRQRSPVTEAVEEAESVLVEVKRERVDLGEIGSESKSNIPLDCPLTPSSWSGVWDSDVKGIFNIPPLSPLSPFTQLLVI</sequence>
<dbReference type="Gene3D" id="3.30.730.10">
    <property type="entry name" value="AP2/ERF domain"/>
    <property type="match status" value="1"/>
</dbReference>
<evidence type="ECO:0000256" key="1">
    <source>
        <dbReference type="ARBA" id="ARBA00004123"/>
    </source>
</evidence>
<organism evidence="8 9">
    <name type="scientific">Acorus calamus</name>
    <name type="common">Sweet flag</name>
    <dbReference type="NCBI Taxonomy" id="4465"/>
    <lineage>
        <taxon>Eukaryota</taxon>
        <taxon>Viridiplantae</taxon>
        <taxon>Streptophyta</taxon>
        <taxon>Embryophyta</taxon>
        <taxon>Tracheophyta</taxon>
        <taxon>Spermatophyta</taxon>
        <taxon>Magnoliopsida</taxon>
        <taxon>Liliopsida</taxon>
        <taxon>Acoraceae</taxon>
        <taxon>Acorus</taxon>
    </lineage>
</organism>
<feature type="domain" description="AP2/ERF" evidence="7">
    <location>
        <begin position="81"/>
        <end position="139"/>
    </location>
</feature>
<evidence type="ECO:0000256" key="5">
    <source>
        <dbReference type="ARBA" id="ARBA00023242"/>
    </source>
</evidence>
<comment type="caution">
    <text evidence="8">The sequence shown here is derived from an EMBL/GenBank/DDBJ whole genome shotgun (WGS) entry which is preliminary data.</text>
</comment>